<feature type="region of interest" description="Disordered" evidence="1">
    <location>
        <begin position="83"/>
        <end position="113"/>
    </location>
</feature>
<reference evidence="2 3" key="1">
    <citation type="journal article" date="2016" name="Mol. Biol. Evol.">
        <title>Genome-Wide Survey of Gut Fungi (Harpellales) Reveals the First Horizontally Transferred Ubiquitin Gene from a Mosquito Host.</title>
        <authorList>
            <person name="Wang Y."/>
            <person name="White M.M."/>
            <person name="Kvist S."/>
            <person name="Moncalvo J.M."/>
        </authorList>
    </citation>
    <scope>NUCLEOTIDE SEQUENCE [LARGE SCALE GENOMIC DNA]</scope>
    <source>
        <strain evidence="2 3">ALG-7-W6</strain>
    </source>
</reference>
<sequence length="113" mass="12810">MDAVFIVSESWEQISSKCLQGVWKKIMSWISDNNINKIATELSNLKLESINICSNLGFNGITLGDINKSIDLKNEEDILHDRSDDEYSKQVSGNEEKKIQKSVNSKSKKCQKD</sequence>
<dbReference type="AlphaFoldDB" id="A0A1R0GUU9"/>
<keyword evidence="3" id="KW-1185">Reference proteome</keyword>
<dbReference type="Proteomes" id="UP000187455">
    <property type="component" value="Unassembled WGS sequence"/>
</dbReference>
<evidence type="ECO:0000313" key="2">
    <source>
        <dbReference type="EMBL" id="OLY80670.1"/>
    </source>
</evidence>
<comment type="caution">
    <text evidence="2">The sequence shown here is derived from an EMBL/GenBank/DDBJ whole genome shotgun (WGS) entry which is preliminary data.</text>
</comment>
<protein>
    <submittedName>
        <fullName evidence="2">Uncharacterized protein</fullName>
    </submittedName>
</protein>
<evidence type="ECO:0000256" key="1">
    <source>
        <dbReference type="SAM" id="MobiDB-lite"/>
    </source>
</evidence>
<proteinExistence type="predicted"/>
<dbReference type="OrthoDB" id="125347at2759"/>
<feature type="compositionally biased region" description="Basic and acidic residues" evidence="1">
    <location>
        <begin position="83"/>
        <end position="99"/>
    </location>
</feature>
<name>A0A1R0GUU9_9FUNG</name>
<organism evidence="2 3">
    <name type="scientific">Smittium mucronatum</name>
    <dbReference type="NCBI Taxonomy" id="133383"/>
    <lineage>
        <taxon>Eukaryota</taxon>
        <taxon>Fungi</taxon>
        <taxon>Fungi incertae sedis</taxon>
        <taxon>Zoopagomycota</taxon>
        <taxon>Kickxellomycotina</taxon>
        <taxon>Harpellomycetes</taxon>
        <taxon>Harpellales</taxon>
        <taxon>Legeriomycetaceae</taxon>
        <taxon>Smittium</taxon>
    </lineage>
</organism>
<accession>A0A1R0GUU9</accession>
<gene>
    <name evidence="2" type="ORF">AYI68_g5231</name>
</gene>
<dbReference type="EMBL" id="LSSL01003266">
    <property type="protein sequence ID" value="OLY80670.1"/>
    <property type="molecule type" value="Genomic_DNA"/>
</dbReference>
<evidence type="ECO:0000313" key="3">
    <source>
        <dbReference type="Proteomes" id="UP000187455"/>
    </source>
</evidence>